<keyword evidence="2" id="KW-1185">Reference proteome</keyword>
<dbReference type="Proteomes" id="UP001163223">
    <property type="component" value="Chromosome"/>
</dbReference>
<gene>
    <name evidence="1" type="ORF">OXU80_02990</name>
</gene>
<proteinExistence type="predicted"/>
<organism evidence="1 2">
    <name type="scientific">Antarcticirhabdus aurantiaca</name>
    <dbReference type="NCBI Taxonomy" id="2606717"/>
    <lineage>
        <taxon>Bacteria</taxon>
        <taxon>Pseudomonadati</taxon>
        <taxon>Pseudomonadota</taxon>
        <taxon>Alphaproteobacteria</taxon>
        <taxon>Hyphomicrobiales</taxon>
        <taxon>Aurantimonadaceae</taxon>
        <taxon>Antarcticirhabdus</taxon>
    </lineage>
</organism>
<dbReference type="EMBL" id="CP113520">
    <property type="protein sequence ID" value="WAJ29219.1"/>
    <property type="molecule type" value="Genomic_DNA"/>
</dbReference>
<name>A0ACD4NQN6_9HYPH</name>
<evidence type="ECO:0000313" key="2">
    <source>
        <dbReference type="Proteomes" id="UP001163223"/>
    </source>
</evidence>
<protein>
    <submittedName>
        <fullName evidence="1">Histidine phosphatase family protein</fullName>
    </submittedName>
</protein>
<accession>A0ACD4NQN6</accession>
<reference evidence="1" key="1">
    <citation type="submission" date="2022-11" db="EMBL/GenBank/DDBJ databases">
        <title>beta-Carotene-producing bacterium, Jeongeuplla avenae sp. nov., alleviates the salt stress of Arabidopsis seedlings.</title>
        <authorList>
            <person name="Jiang L."/>
            <person name="Lee J."/>
        </authorList>
    </citation>
    <scope>NUCLEOTIDE SEQUENCE</scope>
    <source>
        <strain evidence="1">DY_R2A_6</strain>
    </source>
</reference>
<evidence type="ECO:0000313" key="1">
    <source>
        <dbReference type="EMBL" id="WAJ29219.1"/>
    </source>
</evidence>
<sequence>MTATLILVRHAPHEQIGQRLSGRMPGLGLGPEGTARARRAARALDGAFDAVQSSPVQRARETAEAIAAGRGLPVEIAPALEEIDFGAWTGRTFDELAGDPDWRIWNERRGSARAPGGESMAEVQARVAAHLADTARANEGRRIVMVSHCDVIRAAVAHVIGLPLDRLLAFDVDPASATRIVAGDWGARLLSLNERLA</sequence>